<dbReference type="InterPro" id="IPR004660">
    <property type="entry name" value="PDH_E1"/>
</dbReference>
<feature type="binding site" evidence="10">
    <location>
        <position position="393"/>
    </location>
    <ligand>
        <name>Mg(2+)</name>
        <dbReference type="ChEBI" id="CHEBI:18420"/>
    </ligand>
</feature>
<keyword evidence="5 9" id="KW-0560">Oxidoreductase</keyword>
<dbReference type="Pfam" id="PF00364">
    <property type="entry name" value="Biotin_lipoyl"/>
    <property type="match status" value="1"/>
</dbReference>
<dbReference type="PROSITE" id="PS50968">
    <property type="entry name" value="BIOTINYL_LIPOYL"/>
    <property type="match status" value="1"/>
</dbReference>
<feature type="binding site" evidence="10">
    <location>
        <position position="391"/>
    </location>
    <ligand>
        <name>Mg(2+)</name>
        <dbReference type="ChEBI" id="CHEBI:18420"/>
    </ligand>
</feature>
<dbReference type="InterPro" id="IPR029061">
    <property type="entry name" value="THDP-binding"/>
</dbReference>
<feature type="region of interest" description="Disordered" evidence="11">
    <location>
        <begin position="78"/>
        <end position="100"/>
    </location>
</feature>
<dbReference type="Gene3D" id="3.40.50.970">
    <property type="match status" value="2"/>
</dbReference>
<organism evidence="13">
    <name type="scientific">uncultured marine bacterium 314</name>
    <dbReference type="NCBI Taxonomy" id="257387"/>
    <lineage>
        <taxon>Bacteria</taxon>
        <taxon>environmental samples</taxon>
    </lineage>
</organism>
<evidence type="ECO:0000256" key="4">
    <source>
        <dbReference type="ARBA" id="ARBA00022823"/>
    </source>
</evidence>
<dbReference type="GO" id="GO:0046872">
    <property type="term" value="F:metal ion binding"/>
    <property type="evidence" value="ECO:0007669"/>
    <property type="project" value="UniProtKB-KW"/>
</dbReference>
<evidence type="ECO:0000313" key="13">
    <source>
        <dbReference type="EMBL" id="AAR37604.1"/>
    </source>
</evidence>
<dbReference type="GO" id="GO:0004739">
    <property type="term" value="F:pyruvate dehydrogenase (acetyl-transferring) activity"/>
    <property type="evidence" value="ECO:0007669"/>
    <property type="project" value="UniProtKB-EC"/>
</dbReference>
<feature type="domain" description="Lipoyl-binding" evidence="12">
    <location>
        <begin position="2"/>
        <end position="76"/>
    </location>
</feature>
<keyword evidence="7 9" id="KW-0670">Pyruvate</keyword>
<dbReference type="CDD" id="cd02017">
    <property type="entry name" value="TPP_E1_EcPDC_like"/>
    <property type="match status" value="1"/>
</dbReference>
<dbReference type="InterPro" id="IPR003016">
    <property type="entry name" value="2-oxoA_DH_lipoyl-BS"/>
</dbReference>
<evidence type="ECO:0000256" key="9">
    <source>
        <dbReference type="PIRNR" id="PIRNR000156"/>
    </source>
</evidence>
<dbReference type="PIRSF" id="PIRSF000156">
    <property type="entry name" value="Pyruvate_dh_E1"/>
    <property type="match status" value="1"/>
</dbReference>
<accession>Q6SHL7</accession>
<dbReference type="InterPro" id="IPR009014">
    <property type="entry name" value="Transketo_C/PFOR_II"/>
</dbReference>
<comment type="function">
    <text evidence="9">Component of the pyruvate dehydrogenase (PDH) complex, that catalyzes the overall conversion of pyruvate to acetyl-CoA and CO(2).</text>
</comment>
<dbReference type="InterPro" id="IPR041621">
    <property type="entry name" value="PDH_E1_M"/>
</dbReference>
<dbReference type="PANTHER" id="PTHR43825:SF3">
    <property type="entry name" value="PYRUVATE DEHYDROGENASE E1 COMPONENT"/>
    <property type="match status" value="1"/>
</dbReference>
<proteinExistence type="predicted"/>
<keyword evidence="10" id="KW-0460">Magnesium</keyword>
<evidence type="ECO:0000259" key="12">
    <source>
        <dbReference type="PROSITE" id="PS50968"/>
    </source>
</evidence>
<dbReference type="Gene3D" id="3.40.50.920">
    <property type="match status" value="1"/>
</dbReference>
<dbReference type="PROSITE" id="PS00189">
    <property type="entry name" value="LIPOYL"/>
    <property type="match status" value="1"/>
</dbReference>
<dbReference type="Pfam" id="PF22613">
    <property type="entry name" value="Transketolase_C_1"/>
    <property type="match status" value="1"/>
</dbReference>
<feature type="binding site" evidence="10">
    <location>
        <position position="361"/>
    </location>
    <ligand>
        <name>Mg(2+)</name>
        <dbReference type="ChEBI" id="CHEBI:18420"/>
    </ligand>
</feature>
<evidence type="ECO:0000256" key="3">
    <source>
        <dbReference type="ARBA" id="ARBA00017172"/>
    </source>
</evidence>
<dbReference type="Gene3D" id="2.40.50.100">
    <property type="match status" value="1"/>
</dbReference>
<dbReference type="Pfam" id="PF17831">
    <property type="entry name" value="PDH_E1_M"/>
    <property type="match status" value="1"/>
</dbReference>
<evidence type="ECO:0000256" key="6">
    <source>
        <dbReference type="ARBA" id="ARBA00023052"/>
    </source>
</evidence>
<keyword evidence="6 9" id="KW-0786">Thiamine pyrophosphate</keyword>
<dbReference type="PANTHER" id="PTHR43825">
    <property type="entry name" value="PYRUVATE DEHYDROGENASE E1 COMPONENT"/>
    <property type="match status" value="1"/>
</dbReference>
<dbReference type="InterPro" id="IPR011053">
    <property type="entry name" value="Single_hybrid_motif"/>
</dbReference>
<dbReference type="SUPFAM" id="SSF52922">
    <property type="entry name" value="TK C-terminal domain-like"/>
    <property type="match status" value="1"/>
</dbReference>
<dbReference type="SUPFAM" id="SSF52518">
    <property type="entry name" value="Thiamin diphosphate-binding fold (THDP-binding)"/>
    <property type="match status" value="2"/>
</dbReference>
<sequence>MATEISVPDIGDFESIEIIEVLVKPGDVINKNDPIVTLESDKSSVEVPSPLAGKISSLKVKIGDKVSKGSVLVLIEDAETKSEQKSKEQKKEETKPIKQKKEDILPETEKIIKQAEQTIVQKPKTESPKKIYARPNGSDIDPIETKEWLDSLDAVISKDGSDRAHYLLKKLIDETYKEGSHRPLTRITPYINTIPPESEIKSPGDQNIERRIRSLIRWNAAAMVVKANKKNPELGGHIGTFASAATLYDVGMNHFWRAKNNKFRGDLIYFQGHSAPGMYARAFLEGRLTEKQLNNFRQEVDGEGLSSYPHPWLMPKFWQFPIVSMGLGSIMSIYQARFTKYLINRGLLKDEDRKIWTFLGDGEMDEPESLGAIGLASREKLDNLIFVINCNLQRLDGPVRGNGKIIQELEGIFRGAGWNVIKVIWGSYWDPLLAKDKSGLLIKRMNECVDGEYQAFKAKGGAYVRENFFGKYSKLKELVSTMTDGDIWKLNRGGHDPHKVYAAYDAAMKTKGQPTVILAKTIKGYGMGKSGESINITHQQKKLGEEDLLYYRDRFDIPLTDKQVKNVEFYKPGEKSEEIKYLKERRMMLGGNIPERTSYAKPIKKPSKDIFKNMLKSSGEHKMSTTMALVRMLTSLLRDQNIASKLVPIIPDEARTFGMEGFFQKIGIYAHEGQKYEPVDSEQLSFYREDKKGQVLEEGITEAGAMCSWIAAGTSYTNHDLEMIPIYLFYSMFGFQRIMDFAWAAGDAQTRGFLIGATSGKTTLAGEGLQHQDGHSHLLASTIPNCISYDPTFSYELAIILQEGLRRMHDKQENIFYYLTVMNENYQHPEMPKDCEKGILKGMYLFKEFNNKGKTKIQLLGCGAILREIIAAAEILSKDYNIDSDVWSVTSFNELRNDGMKIERKNLLNPGKKPEKSYIEKCLGNKEGLIVAASDYIRTYADQIRPYISRSFYSFGTDGYGRSDGRKNLRKFFEVDKEHIVTYALSALAKEQLISSKYAEEAMKKYKIAKDKPIPTVL</sequence>
<evidence type="ECO:0000256" key="8">
    <source>
        <dbReference type="ARBA" id="ARBA00051231"/>
    </source>
</evidence>
<protein>
    <recommendedName>
        <fullName evidence="3 9">Pyruvate dehydrogenase E1 component</fullName>
        <ecNumber evidence="2 9">1.2.4.1</ecNumber>
    </recommendedName>
</protein>
<dbReference type="InterPro" id="IPR000089">
    <property type="entry name" value="Biotin_lipoyl"/>
</dbReference>
<evidence type="ECO:0000256" key="1">
    <source>
        <dbReference type="ARBA" id="ARBA00001964"/>
    </source>
</evidence>
<comment type="cofactor">
    <cofactor evidence="10">
        <name>Mg(2+)</name>
        <dbReference type="ChEBI" id="CHEBI:18420"/>
    </cofactor>
</comment>
<comment type="catalytic activity">
    <reaction evidence="8 9">
        <text>N(6)-[(R)-lipoyl]-L-lysyl-[protein] + pyruvate + H(+) = N(6)-[(R)-S(8)-acetyldihydrolipoyl]-L-lysyl-[protein] + CO2</text>
        <dbReference type="Rhea" id="RHEA:19189"/>
        <dbReference type="Rhea" id="RHEA-COMP:10474"/>
        <dbReference type="Rhea" id="RHEA-COMP:10478"/>
        <dbReference type="ChEBI" id="CHEBI:15361"/>
        <dbReference type="ChEBI" id="CHEBI:15378"/>
        <dbReference type="ChEBI" id="CHEBI:16526"/>
        <dbReference type="ChEBI" id="CHEBI:83099"/>
        <dbReference type="ChEBI" id="CHEBI:83111"/>
        <dbReference type="EC" id="1.2.4.1"/>
    </reaction>
</comment>
<name>Q6SHL7_9BACT</name>
<dbReference type="EC" id="1.2.4.1" evidence="2 9"/>
<dbReference type="CDD" id="cd06849">
    <property type="entry name" value="lipoyl_domain"/>
    <property type="match status" value="1"/>
</dbReference>
<dbReference type="SUPFAM" id="SSF51230">
    <property type="entry name" value="Single hybrid motif"/>
    <property type="match status" value="1"/>
</dbReference>
<dbReference type="NCBIfam" id="TIGR00759">
    <property type="entry name" value="aceE"/>
    <property type="match status" value="1"/>
</dbReference>
<evidence type="ECO:0000256" key="5">
    <source>
        <dbReference type="ARBA" id="ARBA00023002"/>
    </source>
</evidence>
<evidence type="ECO:0000256" key="7">
    <source>
        <dbReference type="ARBA" id="ARBA00023317"/>
    </source>
</evidence>
<dbReference type="InterPro" id="IPR005474">
    <property type="entry name" value="Transketolase_N"/>
</dbReference>
<dbReference type="AlphaFoldDB" id="Q6SHL7"/>
<gene>
    <name evidence="13" type="primary">aceE</name>
    <name evidence="13" type="ORF">MBMO_EBAC750-09G06.19</name>
</gene>
<dbReference type="Pfam" id="PF00456">
    <property type="entry name" value="Transketolase_N"/>
    <property type="match status" value="1"/>
</dbReference>
<dbReference type="EMBL" id="AY458634">
    <property type="protein sequence ID" value="AAR37604.1"/>
    <property type="molecule type" value="Genomic_DNA"/>
</dbReference>
<evidence type="ECO:0000256" key="11">
    <source>
        <dbReference type="SAM" id="MobiDB-lite"/>
    </source>
</evidence>
<comment type="cofactor">
    <cofactor evidence="1 9">
        <name>thiamine diphosphate</name>
        <dbReference type="ChEBI" id="CHEBI:58937"/>
    </cofactor>
</comment>
<evidence type="ECO:0000256" key="10">
    <source>
        <dbReference type="PIRSR" id="PIRSR000156-1"/>
    </source>
</evidence>
<keyword evidence="4" id="KW-0450">Lipoyl</keyword>
<keyword evidence="10" id="KW-0479">Metal-binding</keyword>
<reference evidence="13" key="1">
    <citation type="submission" date="2003-11" db="EMBL/GenBank/DDBJ databases">
        <authorList>
            <person name="Heidelberg J.F."/>
            <person name="Eisen J.A."/>
            <person name="Nelson W.C."/>
            <person name="DeLong E.F."/>
        </authorList>
    </citation>
    <scope>NUCLEOTIDE SEQUENCE</scope>
</reference>
<dbReference type="InterPro" id="IPR055152">
    <property type="entry name" value="Transketolase-like_C_2"/>
</dbReference>
<dbReference type="FunFam" id="3.40.50.970:FF:000011">
    <property type="entry name" value="Pyruvate dehydrogenase E1 component"/>
    <property type="match status" value="1"/>
</dbReference>
<dbReference type="InterPro" id="IPR035807">
    <property type="entry name" value="PDC_E1_N"/>
</dbReference>
<reference evidence="13" key="2">
    <citation type="submission" date="2003-12" db="EMBL/GenBank/DDBJ databases">
        <title>Monterey Bay Coastal Ocean Microbial Observatory environmental clone sequencing.</title>
        <authorList>
            <person name="DeLong E.F."/>
        </authorList>
    </citation>
    <scope>NUCLEOTIDE SEQUENCE</scope>
</reference>
<evidence type="ECO:0000256" key="2">
    <source>
        <dbReference type="ARBA" id="ARBA00012281"/>
    </source>
</evidence>
<dbReference type="InterPro" id="IPR051157">
    <property type="entry name" value="PDH/Transketolase"/>
</dbReference>